<dbReference type="Pfam" id="PF00017">
    <property type="entry name" value="SH2"/>
    <property type="match status" value="1"/>
</dbReference>
<comment type="caution">
    <text evidence="22">The sequence shown here is derived from an EMBL/GenBank/DDBJ whole genome shotgun (WGS) entry which is preliminary data.</text>
</comment>
<dbReference type="Pfam" id="PF22669">
    <property type="entry name" value="Exo_endo_phos2"/>
    <property type="match status" value="1"/>
</dbReference>
<dbReference type="AlphaFoldDB" id="A0AAN9APA7"/>
<dbReference type="FunFam" id="3.60.10.10:FF:000005">
    <property type="entry name" value="phosphatidylinositol 3,4,5-trisphosphate 5-phosphatase 1"/>
    <property type="match status" value="1"/>
</dbReference>
<feature type="region of interest" description="Disordered" evidence="19">
    <location>
        <begin position="1021"/>
        <end position="1063"/>
    </location>
</feature>
<dbReference type="EC" id="3.1.3.86" evidence="7"/>
<evidence type="ECO:0000256" key="14">
    <source>
        <dbReference type="ARBA" id="ARBA00023130"/>
    </source>
</evidence>
<dbReference type="GO" id="GO:0046856">
    <property type="term" value="P:phosphatidylinositol dephosphorylation"/>
    <property type="evidence" value="ECO:0007669"/>
    <property type="project" value="InterPro"/>
</dbReference>
<gene>
    <name evidence="22" type="ORF">V1264_010393</name>
</gene>
<dbReference type="GO" id="GO:0030027">
    <property type="term" value="C:lamellipodium"/>
    <property type="evidence" value="ECO:0007669"/>
    <property type="project" value="UniProtKB-SubCell"/>
</dbReference>
<evidence type="ECO:0000256" key="16">
    <source>
        <dbReference type="ARBA" id="ARBA00023212"/>
    </source>
</evidence>
<evidence type="ECO:0000256" key="4">
    <source>
        <dbReference type="ARBA" id="ARBA00004486"/>
    </source>
</evidence>
<comment type="subcellular location">
    <subcellularLocation>
        <location evidence="4">Cell projection</location>
        <location evidence="4">Filopodium</location>
    </subcellularLocation>
    <subcellularLocation>
        <location evidence="5">Cell projection</location>
        <location evidence="5">Lamellipodium</location>
    </subcellularLocation>
    <subcellularLocation>
        <location evidence="2">Cytoplasm</location>
        <location evidence="2">Cytoskeleton</location>
    </subcellularLocation>
    <subcellularLocation>
        <location evidence="1">Membrane</location>
        <topology evidence="1">Peripheral membrane protein</topology>
    </subcellularLocation>
    <subcellularLocation>
        <location evidence="3">Nucleus speckle</location>
    </subcellularLocation>
</comment>
<dbReference type="SUPFAM" id="SSF55550">
    <property type="entry name" value="SH2 domain"/>
    <property type="match status" value="1"/>
</dbReference>
<sequence>MPTSSFFHKGISRLRSEELLLLSGEDGSFLVRDSESVSNAYVLCVLYQLRVHQYRILPDKDGRLSVQSEGDMQPMSFSDLPSLIQVYINKGSKNGLICPLRRPVGPERSEVQEPDSEDEEDEAVSRGGAASEDDKGMGKNLKYGLLHNFARLDLSACDGEFVEGLKSYIDSGLDKDATRMRGGHNDMPELQSLLQVAGRGLQSEVDTFLLKLAMVQDILATDDDDRQRTPGASIEMTGTSYVSFLAAKLQQCKSQLLEVQTKAEEVIDNAKEDPYDYPEEEEVLALARLDIQTPCLTLRGPSVRIPLSTFEVKLLKAGKVLNQAAKLNLNVDMRQGRLFAVKPSKDFLDSSNTFTHDKILQLVKNTKDNSRLDVVMEGKKKFTYQFDSAHERENFCLQVRQMKMLHSQETEVDNLSIFIGSWNMGKSTPTNTLKFWLRCWGEGKSKDRTLSRLPHDMYVIGTQESGMADKDWINTLKATLKATLMVDVELLETCTLWGLRLAILILPRHRNKISVIQKSSVRTGIANALGNKGAVAISFLFNGTSLCFINAHLTSGEERMERRHANFRDILKGLSLGPKNLEAYDVTHKFHHVFFFGDLNYRVEDSIQNVLMKAEQRDLRYLIDRDQLRRAQSEKKSFFAFNESEIMFMPTYRLERHTPGYKYDWRKVKKTGERINVPSWCDRILWTSFPGTFLENSAYGSVDNLLNSDHRPVFGSFVLGVTSQFVQNRASLSDNSTVTLVFKTIEAQIQTSFKQCYLLEFTSPCLPDIIYCEPNKAFGDWQKSGMCSNPLWDFDELPQLRPMFGDQGYLDDQHILIAVKGAGDDHESFGECILALKGMFDTTDYQDFEFSLTHHGEETGKLRGSWFIRCSDRSRMGRSRKTYEVIALDTEYHDPEEIHALSPWLHQVNSSPQLPVTPPEPVPTRAGTVIIHADEEVAAISASRPQAPIPEHDMQRLANGKTASPPPPIPNKRARPMMGQSGLAQSQRQIPTKEVYTPACFSHPPCQVIPVTVSVGCTTPTSSPGAQAVAGSSHVLPMSSDPGPQDSPPPIPRKLKPGTPNVPVVTKADPVPRTYEDLTKPKTVQEWLSSMGLTEYLPLFLRIGCDTMASVHNLTAAQVMKMGIRHPEHRTRLLQSVHELAKLTEYHNT</sequence>
<feature type="region of interest" description="Disordered" evidence="19">
    <location>
        <begin position="958"/>
        <end position="982"/>
    </location>
</feature>
<comment type="similarity">
    <text evidence="6">Belongs to the inositol 1,4,5-trisphosphate 5-phosphatase family.</text>
</comment>
<evidence type="ECO:0000256" key="1">
    <source>
        <dbReference type="ARBA" id="ARBA00004170"/>
    </source>
</evidence>
<evidence type="ECO:0000256" key="10">
    <source>
        <dbReference type="ARBA" id="ARBA00022588"/>
    </source>
</evidence>
<dbReference type="InterPro" id="IPR057509">
    <property type="entry name" value="C2_SHIP1-2_2nd"/>
</dbReference>
<evidence type="ECO:0000256" key="3">
    <source>
        <dbReference type="ARBA" id="ARBA00004324"/>
    </source>
</evidence>
<dbReference type="InterPro" id="IPR000300">
    <property type="entry name" value="IPPc"/>
</dbReference>
<keyword evidence="8" id="KW-0963">Cytoplasm</keyword>
<keyword evidence="11" id="KW-0378">Hydrolase</keyword>
<dbReference type="GO" id="GO:0034485">
    <property type="term" value="F:phosphatidylinositol-3,4,5-trisphosphate 5-phosphatase activity"/>
    <property type="evidence" value="ECO:0007669"/>
    <property type="project" value="UniProtKB-EC"/>
</dbReference>
<evidence type="ECO:0000256" key="7">
    <source>
        <dbReference type="ARBA" id="ARBA00012981"/>
    </source>
</evidence>
<evidence type="ECO:0000256" key="13">
    <source>
        <dbReference type="ARBA" id="ARBA00022999"/>
    </source>
</evidence>
<keyword evidence="15" id="KW-0472">Membrane</keyword>
<dbReference type="Pfam" id="PF00536">
    <property type="entry name" value="SAM_1"/>
    <property type="match status" value="1"/>
</dbReference>
<evidence type="ECO:0000313" key="23">
    <source>
        <dbReference type="Proteomes" id="UP001374579"/>
    </source>
</evidence>
<keyword evidence="12" id="KW-0391">Immunity</keyword>
<feature type="compositionally biased region" description="Acidic residues" evidence="19">
    <location>
        <begin position="112"/>
        <end position="122"/>
    </location>
</feature>
<evidence type="ECO:0000256" key="17">
    <source>
        <dbReference type="ARBA" id="ARBA00023273"/>
    </source>
</evidence>
<feature type="region of interest" description="Disordered" evidence="19">
    <location>
        <begin position="99"/>
        <end position="135"/>
    </location>
</feature>
<dbReference type="SMART" id="SM00128">
    <property type="entry name" value="IPPc"/>
    <property type="match status" value="1"/>
</dbReference>
<dbReference type="InterPro" id="IPR036691">
    <property type="entry name" value="Endo/exonu/phosph_ase_sf"/>
</dbReference>
<dbReference type="GO" id="GO:0030175">
    <property type="term" value="C:filopodium"/>
    <property type="evidence" value="ECO:0007669"/>
    <property type="project" value="UniProtKB-SubCell"/>
</dbReference>
<keyword evidence="14" id="KW-1064">Adaptive immunity</keyword>
<dbReference type="Gene3D" id="1.10.150.50">
    <property type="entry name" value="Transcription Factor, Ets-1"/>
    <property type="match status" value="1"/>
</dbReference>
<dbReference type="Pfam" id="PF24147">
    <property type="entry name" value="C2_SHIP1-2_2nd"/>
    <property type="match status" value="1"/>
</dbReference>
<evidence type="ECO:0000256" key="6">
    <source>
        <dbReference type="ARBA" id="ARBA00008734"/>
    </source>
</evidence>
<dbReference type="GO" id="GO:0009966">
    <property type="term" value="P:regulation of signal transduction"/>
    <property type="evidence" value="ECO:0007669"/>
    <property type="project" value="TreeGrafter"/>
</dbReference>
<dbReference type="GO" id="GO:0016607">
    <property type="term" value="C:nuclear speck"/>
    <property type="evidence" value="ECO:0007669"/>
    <property type="project" value="UniProtKB-SubCell"/>
</dbReference>
<evidence type="ECO:0000313" key="22">
    <source>
        <dbReference type="EMBL" id="KAK7090623.1"/>
    </source>
</evidence>
<dbReference type="PANTHER" id="PTHR46051:SF1">
    <property type="entry name" value="INOSITOL POLYPHOSPHATE-RELATED PHOSPHATASE DOMAIN-CONTAINING PROTEIN"/>
    <property type="match status" value="1"/>
</dbReference>
<dbReference type="InterPro" id="IPR001660">
    <property type="entry name" value="SAM"/>
</dbReference>
<reference evidence="22 23" key="1">
    <citation type="submission" date="2024-02" db="EMBL/GenBank/DDBJ databases">
        <title>Chromosome-scale genome assembly of the rough periwinkle Littorina saxatilis.</title>
        <authorList>
            <person name="De Jode A."/>
            <person name="Faria R."/>
            <person name="Formenti G."/>
            <person name="Sims Y."/>
            <person name="Smith T.P."/>
            <person name="Tracey A."/>
            <person name="Wood J.M.D."/>
            <person name="Zagrodzka Z.B."/>
            <person name="Johannesson K."/>
            <person name="Butlin R.K."/>
            <person name="Leder E.H."/>
        </authorList>
    </citation>
    <scope>NUCLEOTIDE SEQUENCE [LARGE SCALE GENOMIC DNA]</scope>
    <source>
        <strain evidence="22">Snail1</strain>
        <tissue evidence="22">Muscle</tissue>
    </source>
</reference>
<evidence type="ECO:0000256" key="18">
    <source>
        <dbReference type="PROSITE-ProRule" id="PRU00191"/>
    </source>
</evidence>
<evidence type="ECO:0000256" key="12">
    <source>
        <dbReference type="ARBA" id="ARBA00022859"/>
    </source>
</evidence>
<evidence type="ECO:0000259" key="21">
    <source>
        <dbReference type="PROSITE" id="PS50105"/>
    </source>
</evidence>
<keyword evidence="23" id="KW-1185">Reference proteome</keyword>
<dbReference type="SMART" id="SM00252">
    <property type="entry name" value="SH2"/>
    <property type="match status" value="1"/>
</dbReference>
<evidence type="ECO:0000256" key="15">
    <source>
        <dbReference type="ARBA" id="ARBA00023136"/>
    </source>
</evidence>
<evidence type="ECO:0000256" key="9">
    <source>
        <dbReference type="ARBA" id="ARBA00022553"/>
    </source>
</evidence>
<dbReference type="GO" id="GO:0005856">
    <property type="term" value="C:cytoskeleton"/>
    <property type="evidence" value="ECO:0007669"/>
    <property type="project" value="UniProtKB-SubCell"/>
</dbReference>
<evidence type="ECO:0000259" key="20">
    <source>
        <dbReference type="PROSITE" id="PS50001"/>
    </source>
</evidence>
<dbReference type="InterPro" id="IPR036860">
    <property type="entry name" value="SH2_dom_sf"/>
</dbReference>
<dbReference type="PANTHER" id="PTHR46051">
    <property type="entry name" value="SH2 DOMAIN-CONTAINING PROTEIN"/>
    <property type="match status" value="1"/>
</dbReference>
<dbReference type="InterPro" id="IPR057510">
    <property type="entry name" value="C2_SHIP1-2_first"/>
</dbReference>
<accession>A0AAN9APA7</accession>
<keyword evidence="10" id="KW-0399">Innate immunity</keyword>
<keyword evidence="13 18" id="KW-0727">SH2 domain</keyword>
<dbReference type="InterPro" id="IPR013761">
    <property type="entry name" value="SAM/pointed_sf"/>
</dbReference>
<evidence type="ECO:0000256" key="2">
    <source>
        <dbReference type="ARBA" id="ARBA00004245"/>
    </source>
</evidence>
<organism evidence="22 23">
    <name type="scientific">Littorina saxatilis</name>
    <dbReference type="NCBI Taxonomy" id="31220"/>
    <lineage>
        <taxon>Eukaryota</taxon>
        <taxon>Metazoa</taxon>
        <taxon>Spiralia</taxon>
        <taxon>Lophotrochozoa</taxon>
        <taxon>Mollusca</taxon>
        <taxon>Gastropoda</taxon>
        <taxon>Caenogastropoda</taxon>
        <taxon>Littorinimorpha</taxon>
        <taxon>Littorinoidea</taxon>
        <taxon>Littorinidae</taxon>
        <taxon>Littorina</taxon>
    </lineage>
</organism>
<evidence type="ECO:0000256" key="8">
    <source>
        <dbReference type="ARBA" id="ARBA00022490"/>
    </source>
</evidence>
<dbReference type="GO" id="GO:0016020">
    <property type="term" value="C:membrane"/>
    <property type="evidence" value="ECO:0007669"/>
    <property type="project" value="UniProtKB-SubCell"/>
</dbReference>
<dbReference type="GO" id="GO:0050776">
    <property type="term" value="P:regulation of immune response"/>
    <property type="evidence" value="ECO:0007669"/>
    <property type="project" value="TreeGrafter"/>
</dbReference>
<evidence type="ECO:0000256" key="11">
    <source>
        <dbReference type="ARBA" id="ARBA00022801"/>
    </source>
</evidence>
<dbReference type="SUPFAM" id="SSF56219">
    <property type="entry name" value="DNase I-like"/>
    <property type="match status" value="1"/>
</dbReference>
<evidence type="ECO:0000256" key="19">
    <source>
        <dbReference type="SAM" id="MobiDB-lite"/>
    </source>
</evidence>
<dbReference type="GO" id="GO:0045087">
    <property type="term" value="P:innate immune response"/>
    <property type="evidence" value="ECO:0007669"/>
    <property type="project" value="UniProtKB-KW"/>
</dbReference>
<keyword evidence="9" id="KW-0597">Phosphoprotein</keyword>
<dbReference type="InterPro" id="IPR000980">
    <property type="entry name" value="SH2"/>
</dbReference>
<feature type="domain" description="SAM" evidence="21">
    <location>
        <begin position="1079"/>
        <end position="1143"/>
    </location>
</feature>
<dbReference type="Pfam" id="PF24150">
    <property type="entry name" value="C2_SHIP1-2_first"/>
    <property type="match status" value="1"/>
</dbReference>
<dbReference type="SUPFAM" id="SSF47769">
    <property type="entry name" value="SAM/Pointed domain"/>
    <property type="match status" value="1"/>
</dbReference>
<dbReference type="PROSITE" id="PS50001">
    <property type="entry name" value="SH2"/>
    <property type="match status" value="1"/>
</dbReference>
<evidence type="ECO:0000256" key="5">
    <source>
        <dbReference type="ARBA" id="ARBA00004510"/>
    </source>
</evidence>
<protein>
    <recommendedName>
        <fullName evidence="7">phosphatidylinositol-3,4,5-trisphosphate 5-phosphatase</fullName>
        <ecNumber evidence="7">3.1.3.86</ecNumber>
    </recommendedName>
</protein>
<feature type="domain" description="SH2" evidence="20">
    <location>
        <begin position="6"/>
        <end position="104"/>
    </location>
</feature>
<proteinExistence type="inferred from homology"/>
<name>A0AAN9APA7_9CAEN</name>
<dbReference type="EMBL" id="JBAMIC010000024">
    <property type="protein sequence ID" value="KAK7090623.1"/>
    <property type="molecule type" value="Genomic_DNA"/>
</dbReference>
<dbReference type="Gene3D" id="3.60.10.10">
    <property type="entry name" value="Endonuclease/exonuclease/phosphatase"/>
    <property type="match status" value="1"/>
</dbReference>
<keyword evidence="16" id="KW-0206">Cytoskeleton</keyword>
<dbReference type="SMART" id="SM00454">
    <property type="entry name" value="SAM"/>
    <property type="match status" value="1"/>
</dbReference>
<dbReference type="GO" id="GO:0002250">
    <property type="term" value="P:adaptive immune response"/>
    <property type="evidence" value="ECO:0007669"/>
    <property type="project" value="UniProtKB-KW"/>
</dbReference>
<dbReference type="Proteomes" id="UP001374579">
    <property type="component" value="Unassembled WGS sequence"/>
</dbReference>
<dbReference type="Gene3D" id="3.30.505.10">
    <property type="entry name" value="SH2 domain"/>
    <property type="match status" value="1"/>
</dbReference>
<keyword evidence="17" id="KW-0966">Cell projection</keyword>
<dbReference type="PROSITE" id="PS50105">
    <property type="entry name" value="SAM_DOMAIN"/>
    <property type="match status" value="1"/>
</dbReference>